<keyword evidence="8" id="KW-0520">NAD</keyword>
<comment type="similarity">
    <text evidence="3 12">Belongs to the methylenetetrahydrofolate reductase family.</text>
</comment>
<comment type="caution">
    <text evidence="13">The sequence shown here is derived from an EMBL/GenBank/DDBJ whole genome shotgun (WGS) entry which is preliminary data.</text>
</comment>
<dbReference type="InterPro" id="IPR003171">
    <property type="entry name" value="Mehydrof_redctse-like"/>
</dbReference>
<evidence type="ECO:0000313" key="14">
    <source>
        <dbReference type="Proteomes" id="UP001371218"/>
    </source>
</evidence>
<name>A0ABU9BV19_9BURK</name>
<evidence type="ECO:0000256" key="7">
    <source>
        <dbReference type="ARBA" id="ARBA00023002"/>
    </source>
</evidence>
<dbReference type="Gene3D" id="3.20.20.220">
    <property type="match status" value="1"/>
</dbReference>
<evidence type="ECO:0000256" key="2">
    <source>
        <dbReference type="ARBA" id="ARBA00004777"/>
    </source>
</evidence>
<dbReference type="InterPro" id="IPR029041">
    <property type="entry name" value="FAD-linked_oxidoreductase-like"/>
</dbReference>
<dbReference type="EC" id="1.5.1.54" evidence="12"/>
<dbReference type="PANTHER" id="PTHR45754:SF3">
    <property type="entry name" value="METHYLENETETRAHYDROFOLATE REDUCTASE (NADPH)"/>
    <property type="match status" value="1"/>
</dbReference>
<dbReference type="Proteomes" id="UP001371218">
    <property type="component" value="Unassembled WGS sequence"/>
</dbReference>
<dbReference type="RefSeq" id="WP_341426845.1">
    <property type="nucleotide sequence ID" value="NZ_JBBUTG010000010.1"/>
</dbReference>
<evidence type="ECO:0000256" key="11">
    <source>
        <dbReference type="ARBA" id="ARBA00048628"/>
    </source>
</evidence>
<dbReference type="EMBL" id="JBBUTG010000010">
    <property type="protein sequence ID" value="MEK8032435.1"/>
    <property type="molecule type" value="Genomic_DNA"/>
</dbReference>
<evidence type="ECO:0000256" key="3">
    <source>
        <dbReference type="ARBA" id="ARBA00006743"/>
    </source>
</evidence>
<gene>
    <name evidence="13" type="primary">metF</name>
    <name evidence="13" type="ORF">AACH06_16545</name>
</gene>
<evidence type="ECO:0000256" key="6">
    <source>
        <dbReference type="ARBA" id="ARBA00022827"/>
    </source>
</evidence>
<keyword evidence="6 12" id="KW-0274">FAD</keyword>
<comment type="pathway">
    <text evidence="2 12">One-carbon metabolism; tetrahydrofolate interconversion.</text>
</comment>
<keyword evidence="5 12" id="KW-0285">Flavoprotein</keyword>
<evidence type="ECO:0000256" key="1">
    <source>
        <dbReference type="ARBA" id="ARBA00001974"/>
    </source>
</evidence>
<organism evidence="13 14">
    <name type="scientific">Ideonella lacteola</name>
    <dbReference type="NCBI Taxonomy" id="2984193"/>
    <lineage>
        <taxon>Bacteria</taxon>
        <taxon>Pseudomonadati</taxon>
        <taxon>Pseudomonadota</taxon>
        <taxon>Betaproteobacteria</taxon>
        <taxon>Burkholderiales</taxon>
        <taxon>Sphaerotilaceae</taxon>
        <taxon>Ideonella</taxon>
    </lineage>
</organism>
<comment type="pathway">
    <text evidence="10">Amino-acid biosynthesis; L-methionine biosynthesis via de novo pathway.</text>
</comment>
<evidence type="ECO:0000313" key="13">
    <source>
        <dbReference type="EMBL" id="MEK8032435.1"/>
    </source>
</evidence>
<dbReference type="InterPro" id="IPR004620">
    <property type="entry name" value="MTHF_reductase_bac"/>
</dbReference>
<sequence length="285" mass="31395">MTDTSSSPSSRPVPISFEFFPPNTPVGSDKLKTVVKELAAVQPEFFSVTYGAGGSTREKTLATVRDIAALGHEAAPHLSCVGSTRAGIAEILQTYREQGIRRLVALRGDLPSGTATAGEFRYASELISFIRETQGNDWHIEVAAYPEYHPQQRYAKRDLQFFADKVRAGANSAITQFFFNPDAYFHFVDEVRAMGVDVPIVPGIMPIHNYARIAQFAARDGIEIPRWAALKMEGFLDDAASIRAFGLDIVTRLCERLIAGGAPGIHFYTLNQSPLTLEICRRLGR</sequence>
<comment type="cofactor">
    <cofactor evidence="1 12">
        <name>FAD</name>
        <dbReference type="ChEBI" id="CHEBI:57692"/>
    </cofactor>
</comment>
<evidence type="ECO:0000256" key="4">
    <source>
        <dbReference type="ARBA" id="ARBA00022605"/>
    </source>
</evidence>
<evidence type="ECO:0000256" key="8">
    <source>
        <dbReference type="ARBA" id="ARBA00023027"/>
    </source>
</evidence>
<comment type="catalytic activity">
    <reaction evidence="11">
        <text>(6S)-5-methyl-5,6,7,8-tetrahydrofolate + NAD(+) = (6R)-5,10-methylene-5,6,7,8-tetrahydrofolate + NADH + H(+)</text>
        <dbReference type="Rhea" id="RHEA:19821"/>
        <dbReference type="ChEBI" id="CHEBI:15378"/>
        <dbReference type="ChEBI" id="CHEBI:15636"/>
        <dbReference type="ChEBI" id="CHEBI:18608"/>
        <dbReference type="ChEBI" id="CHEBI:57540"/>
        <dbReference type="ChEBI" id="CHEBI:57945"/>
        <dbReference type="EC" id="1.5.1.54"/>
    </reaction>
    <physiologicalReaction direction="right-to-left" evidence="11">
        <dbReference type="Rhea" id="RHEA:19823"/>
    </physiologicalReaction>
</comment>
<evidence type="ECO:0000256" key="12">
    <source>
        <dbReference type="RuleBase" id="RU003862"/>
    </source>
</evidence>
<dbReference type="GO" id="GO:0004489">
    <property type="term" value="F:methylenetetrahydrofolate reductase [NAD(P)H] activity"/>
    <property type="evidence" value="ECO:0007669"/>
    <property type="project" value="UniProtKB-EC"/>
</dbReference>
<dbReference type="PANTHER" id="PTHR45754">
    <property type="entry name" value="METHYLENETETRAHYDROFOLATE REDUCTASE"/>
    <property type="match status" value="1"/>
</dbReference>
<dbReference type="NCBIfam" id="TIGR00676">
    <property type="entry name" value="fadh2"/>
    <property type="match status" value="1"/>
</dbReference>
<protein>
    <recommendedName>
        <fullName evidence="12">Methylenetetrahydrofolate reductase</fullName>
        <ecNumber evidence="12">1.5.1.54</ecNumber>
    </recommendedName>
</protein>
<evidence type="ECO:0000256" key="10">
    <source>
        <dbReference type="ARBA" id="ARBA00034478"/>
    </source>
</evidence>
<dbReference type="Pfam" id="PF02219">
    <property type="entry name" value="MTHFR"/>
    <property type="match status" value="1"/>
</dbReference>
<dbReference type="CDD" id="cd00537">
    <property type="entry name" value="MTHFR"/>
    <property type="match status" value="1"/>
</dbReference>
<proteinExistence type="inferred from homology"/>
<evidence type="ECO:0000256" key="5">
    <source>
        <dbReference type="ARBA" id="ARBA00022630"/>
    </source>
</evidence>
<reference evidence="13 14" key="1">
    <citation type="submission" date="2024-04" db="EMBL/GenBank/DDBJ databases">
        <title>Novel species of the genus Ideonella isolated from streams.</title>
        <authorList>
            <person name="Lu H."/>
        </authorList>
    </citation>
    <scope>NUCLEOTIDE SEQUENCE [LARGE SCALE GENOMIC DNA]</scope>
    <source>
        <strain evidence="13 14">DXS29W</strain>
    </source>
</reference>
<evidence type="ECO:0000256" key="9">
    <source>
        <dbReference type="ARBA" id="ARBA00023167"/>
    </source>
</evidence>
<keyword evidence="14" id="KW-1185">Reference proteome</keyword>
<keyword evidence="9" id="KW-0486">Methionine biosynthesis</keyword>
<keyword evidence="7 12" id="KW-0560">Oxidoreductase</keyword>
<dbReference type="SUPFAM" id="SSF51730">
    <property type="entry name" value="FAD-linked oxidoreductase"/>
    <property type="match status" value="1"/>
</dbReference>
<accession>A0ABU9BV19</accession>
<keyword evidence="4" id="KW-0028">Amino-acid biosynthesis</keyword>